<dbReference type="InterPro" id="IPR001849">
    <property type="entry name" value="PH_domain"/>
</dbReference>
<evidence type="ECO:0000313" key="5">
    <source>
        <dbReference type="Proteomes" id="UP000053240"/>
    </source>
</evidence>
<gene>
    <name evidence="4" type="ORF">RR48_12382</name>
</gene>
<dbReference type="Pfam" id="PF15409">
    <property type="entry name" value="PH_8"/>
    <property type="match status" value="1"/>
</dbReference>
<protein>
    <submittedName>
        <fullName evidence="4">Oxysterol-binding protein-related protein 6</fullName>
    </submittedName>
</protein>
<feature type="compositionally biased region" description="Polar residues" evidence="2">
    <location>
        <begin position="34"/>
        <end position="45"/>
    </location>
</feature>
<dbReference type="InterPro" id="IPR041680">
    <property type="entry name" value="PH_8"/>
</dbReference>
<accession>A0A194QTJ1</accession>
<dbReference type="SUPFAM" id="SSF50729">
    <property type="entry name" value="PH domain-like"/>
    <property type="match status" value="1"/>
</dbReference>
<dbReference type="STRING" id="76193.A0A194QTJ1"/>
<comment type="similarity">
    <text evidence="1">Belongs to the OSBP family.</text>
</comment>
<evidence type="ECO:0000259" key="3">
    <source>
        <dbReference type="PROSITE" id="PS50003"/>
    </source>
</evidence>
<dbReference type="GO" id="GO:0006869">
    <property type="term" value="P:lipid transport"/>
    <property type="evidence" value="ECO:0007669"/>
    <property type="project" value="UniProtKB-ARBA"/>
</dbReference>
<dbReference type="AlphaFoldDB" id="A0A194QTJ1"/>
<dbReference type="InterPro" id="IPR011993">
    <property type="entry name" value="PH-like_dom_sf"/>
</dbReference>
<dbReference type="FunFam" id="2.30.29.30:FF:000011">
    <property type="entry name" value="Oxysterol-binding protein"/>
    <property type="match status" value="1"/>
</dbReference>
<sequence length="1112" mass="128683">MSMGNGRLGISAESGSRRRAGGRAAALRRAPSDSDCSGETASLSADSAERAPRAPPQPTRQTKTRGSRRRGSEWEVLEGLKDGQRFEKRPEVFNGYLHKKRKWPLKGWHKRFFVVDGGILVYARSPSDVARGRLHGSVDVGLSVISAKARRRRIDIDADEFIYHLRAKTPDVFRTWLYRQHLLTFGARESVPKIHAPLEDLPTETSSHWLARKRTRTICSSSDGEQIDSLTSSILSNLIPPKAIPSNTSLTHKTGIKNKEITSLKCIYSRKKNNSMDKRIVCCFKRVANSKELTSNKIKEANISCINDENSDDAQNNPEERHMHTTNLDVKTPYLESLMSMESLYLPKQKSNSSYRKTIPNFQIIYKRNEENKLAKTSKDAKVVKNEPIVFCFTHKHRSCRTNAKAPLLKRSRKSTNMVKYRNVLTEPPLKQPLNKRMLLGKYKLKISRHSDARPARVILLNQNHNEASNENNTNIKKDEIVDTEFNKITEKLVETVFENYNKFENYRSEDHIRSFINRVIAEIYCFSCEQIDDHPVKALFKCLLEYWIQKSSFPHLKETVKAVKSISKPSNYYFTKDQKTSSLCVKNQSKETQCHDCYDTLRKKKSKHSIISNPIGLVKLPKTESFNKEQKIQELERMIKNTVYYCDNTRTEPRESKQDDIQITKILIENIGKDNSNQSTNKFNKMANEGELIELQKVINYLLSETSLPVDMAREIFKAYLNILKNESVDEMSSSLSMDIPKNIEPKSYNCDVLTDCVQKHISKNIMTQSFQDNISFKDHLSLTNVSEIHLYNVLNKITFKSDNVKIPWDRNTQKEKIKEAMQEYRQFKDPESTFKIQPDTNEVSNKSRVLYLSQYNLEHITTDNVPLVKERMSIAFKVDNNTEATISKPDYVLQNNDDPCKNIPQPLLPIFDYKTDSDRLFSTIIDPKINYYKNPYMDLNYNTHENISIKPFCSSETLSNEWFNKIYEKRWEINDMAYVISDNSNITRLSSDVFRKQSNVLTLVEKEDDLPNTSKNTDEVVKDFQEKVNVNSADKKEVLHSFKSKLSDIIDEEFKKLLLNKLSRLSETIPPLHEDIYKLYHKILEKFDKIDTKDSKSTDNVKNEDNNKKI</sequence>
<evidence type="ECO:0000256" key="1">
    <source>
        <dbReference type="ARBA" id="ARBA00008842"/>
    </source>
</evidence>
<evidence type="ECO:0000256" key="2">
    <source>
        <dbReference type="SAM" id="MobiDB-lite"/>
    </source>
</evidence>
<feature type="domain" description="PH" evidence="3">
    <location>
        <begin position="90"/>
        <end position="185"/>
    </location>
</feature>
<reference evidence="4 5" key="1">
    <citation type="journal article" date="2015" name="Nat. Commun.">
        <title>Outbred genome sequencing and CRISPR/Cas9 gene editing in butterflies.</title>
        <authorList>
            <person name="Li X."/>
            <person name="Fan D."/>
            <person name="Zhang W."/>
            <person name="Liu G."/>
            <person name="Zhang L."/>
            <person name="Zhao L."/>
            <person name="Fang X."/>
            <person name="Chen L."/>
            <person name="Dong Y."/>
            <person name="Chen Y."/>
            <person name="Ding Y."/>
            <person name="Zhao R."/>
            <person name="Feng M."/>
            <person name="Zhu Y."/>
            <person name="Feng Y."/>
            <person name="Jiang X."/>
            <person name="Zhu D."/>
            <person name="Xiang H."/>
            <person name="Feng X."/>
            <person name="Li S."/>
            <person name="Wang J."/>
            <person name="Zhang G."/>
            <person name="Kronforst M.R."/>
            <person name="Wang W."/>
        </authorList>
    </citation>
    <scope>NUCLEOTIDE SEQUENCE [LARGE SCALE GENOMIC DNA]</scope>
    <source>
        <strain evidence="4">Ya'a_city_454_Pm</strain>
        <tissue evidence="4">Whole body</tissue>
    </source>
</reference>
<proteinExistence type="inferred from homology"/>
<organism evidence="4 5">
    <name type="scientific">Papilio machaon</name>
    <name type="common">Old World swallowtail butterfly</name>
    <dbReference type="NCBI Taxonomy" id="76193"/>
    <lineage>
        <taxon>Eukaryota</taxon>
        <taxon>Metazoa</taxon>
        <taxon>Ecdysozoa</taxon>
        <taxon>Arthropoda</taxon>
        <taxon>Hexapoda</taxon>
        <taxon>Insecta</taxon>
        <taxon>Pterygota</taxon>
        <taxon>Neoptera</taxon>
        <taxon>Endopterygota</taxon>
        <taxon>Lepidoptera</taxon>
        <taxon>Glossata</taxon>
        <taxon>Ditrysia</taxon>
        <taxon>Papilionoidea</taxon>
        <taxon>Papilionidae</taxon>
        <taxon>Papilioninae</taxon>
        <taxon>Papilio</taxon>
    </lineage>
</organism>
<dbReference type="CDD" id="cd13287">
    <property type="entry name" value="PH_ORP3_ORP6_ORP7"/>
    <property type="match status" value="1"/>
</dbReference>
<dbReference type="Gene3D" id="2.30.29.30">
    <property type="entry name" value="Pleckstrin-homology domain (PH domain)/Phosphotyrosine-binding domain (PTB)"/>
    <property type="match status" value="1"/>
</dbReference>
<evidence type="ECO:0000313" key="4">
    <source>
        <dbReference type="EMBL" id="KPJ08629.1"/>
    </source>
</evidence>
<dbReference type="PROSITE" id="PS50003">
    <property type="entry name" value="PH_DOMAIN"/>
    <property type="match status" value="1"/>
</dbReference>
<dbReference type="EMBL" id="KQ461154">
    <property type="protein sequence ID" value="KPJ08629.1"/>
    <property type="molecule type" value="Genomic_DNA"/>
</dbReference>
<keyword evidence="5" id="KW-1185">Reference proteome</keyword>
<dbReference type="Proteomes" id="UP000053240">
    <property type="component" value="Unassembled WGS sequence"/>
</dbReference>
<name>A0A194QTJ1_PAPMA</name>
<dbReference type="InParanoid" id="A0A194QTJ1"/>
<feature type="region of interest" description="Disordered" evidence="2">
    <location>
        <begin position="1"/>
        <end position="74"/>
    </location>
</feature>
<dbReference type="SMART" id="SM00233">
    <property type="entry name" value="PH"/>
    <property type="match status" value="1"/>
</dbReference>